<accession>A0A090I8Y1</accession>
<dbReference type="Gene3D" id="3.20.20.150">
    <property type="entry name" value="Divalent-metal-dependent TIM barrel enzymes"/>
    <property type="match status" value="1"/>
</dbReference>
<dbReference type="EMBL" id="CP006933">
    <property type="protein sequence ID" value="AIS30908.1"/>
    <property type="molecule type" value="Genomic_DNA"/>
</dbReference>
<dbReference type="KEGG" id="mfi:DSM1535_1393"/>
<evidence type="ECO:0000313" key="5">
    <source>
        <dbReference type="EMBL" id="MBF4474921.1"/>
    </source>
</evidence>
<reference evidence="4" key="3">
    <citation type="submission" date="2014-09" db="EMBL/GenBank/DDBJ databases">
        <authorList>
            <person name="Bishop-Lilly K.A."/>
            <person name="Broomall S.M."/>
            <person name="Chain P.S."/>
            <person name="Chertkov O."/>
            <person name="Coyne S.R."/>
            <person name="Daligault H.E."/>
            <person name="Davenport K.W."/>
            <person name="Erkkila T."/>
            <person name="Frey K.G."/>
            <person name="Gibbons H.S."/>
            <person name="Gu W."/>
            <person name="Jaissle J."/>
            <person name="Johnson S.L."/>
            <person name="Koroleva G.I."/>
            <person name="Ladner J.T."/>
            <person name="Lo C.-C."/>
            <person name="Minogue T.D."/>
            <person name="Munk C."/>
            <person name="Palacios G.F."/>
            <person name="Redden C.L."/>
            <person name="Rosenzweig C.N."/>
            <person name="Scholz M.B."/>
            <person name="Teshima H."/>
            <person name="Xu Y."/>
        </authorList>
    </citation>
    <scope>NUCLEOTIDE SEQUENCE</scope>
    <source>
        <strain evidence="4">Mb9</strain>
    </source>
</reference>
<evidence type="ECO:0000313" key="3">
    <source>
        <dbReference type="EMBL" id="CEA13727.1"/>
    </source>
</evidence>
<dbReference type="Proteomes" id="UP000062768">
    <property type="component" value="Chromosome I"/>
</dbReference>
<evidence type="ECO:0000313" key="6">
    <source>
        <dbReference type="Proteomes" id="UP000062768"/>
    </source>
</evidence>
<dbReference type="EMBL" id="LN734822">
    <property type="protein sequence ID" value="CEL23693.1"/>
    <property type="molecule type" value="Genomic_DNA"/>
</dbReference>
<dbReference type="Proteomes" id="UP000606900">
    <property type="component" value="Unassembled WGS sequence"/>
</dbReference>
<dbReference type="PATRIC" id="fig|2162.10.peg.35"/>
<dbReference type="RefSeq" id="WP_048072906.1">
    <property type="nucleotide sequence ID" value="NZ_CP006933.1"/>
</dbReference>
<evidence type="ECO:0000313" key="2">
    <source>
        <dbReference type="EMBL" id="AIS30908.1"/>
    </source>
</evidence>
<dbReference type="Proteomes" id="UP000029661">
    <property type="component" value="Chromosome"/>
</dbReference>
<feature type="domain" description="Xylose isomerase-like TIM barrel" evidence="1">
    <location>
        <begin position="22"/>
        <end position="218"/>
    </location>
</feature>
<dbReference type="OrthoDB" id="59344at2157"/>
<keyword evidence="3" id="KW-0413">Isomerase</keyword>
<reference evidence="3" key="2">
    <citation type="submission" date="2014-08" db="EMBL/GenBank/DDBJ databases">
        <authorList>
            <person name="Wibberg D."/>
        </authorList>
    </citation>
    <scope>NUCLEOTIDE SEQUENCE</scope>
</reference>
<dbReference type="GO" id="GO:0016853">
    <property type="term" value="F:isomerase activity"/>
    <property type="evidence" value="ECO:0007669"/>
    <property type="project" value="UniProtKB-KW"/>
</dbReference>
<dbReference type="KEGG" id="mfc:BRM9_0075"/>
<evidence type="ECO:0000313" key="4">
    <source>
        <dbReference type="EMBL" id="CEL23693.1"/>
    </source>
</evidence>
<evidence type="ECO:0000259" key="1">
    <source>
        <dbReference type="Pfam" id="PF01261"/>
    </source>
</evidence>
<keyword evidence="6" id="KW-1185">Reference proteome</keyword>
<dbReference type="InterPro" id="IPR036237">
    <property type="entry name" value="Xyl_isomerase-like_sf"/>
</dbReference>
<dbReference type="STRING" id="2162.BRM9_0075"/>
<organism evidence="3">
    <name type="scientific">Methanobacterium formicicum</name>
    <dbReference type="NCBI Taxonomy" id="2162"/>
    <lineage>
        <taxon>Archaea</taxon>
        <taxon>Methanobacteriati</taxon>
        <taxon>Methanobacteriota</taxon>
        <taxon>Methanomada group</taxon>
        <taxon>Methanobacteria</taxon>
        <taxon>Methanobacteriales</taxon>
        <taxon>Methanobacteriaceae</taxon>
        <taxon>Methanobacterium</taxon>
    </lineage>
</organism>
<dbReference type="EMBL" id="JADIIL010000019">
    <property type="protein sequence ID" value="MBF4474921.1"/>
    <property type="molecule type" value="Genomic_DNA"/>
</dbReference>
<protein>
    <submittedName>
        <fullName evidence="5">Sugar phosphate isomerase/epimerase</fullName>
    </submittedName>
    <submittedName>
        <fullName evidence="3">Xylose isomerase domain-containing protein</fullName>
    </submittedName>
    <submittedName>
        <fullName evidence="2">Xylose isomerase-like TIM barrel domain-containing protein</fullName>
    </submittedName>
</protein>
<dbReference type="InterPro" id="IPR013022">
    <property type="entry name" value="Xyl_isomerase-like_TIM-brl"/>
</dbReference>
<reference evidence="5" key="4">
    <citation type="submission" date="2020-10" db="EMBL/GenBank/DDBJ databases">
        <title>Dehalococcoides mccartyi of a TCE/Cr reducing biochatode.</title>
        <authorList>
            <person name="Matturro B."/>
        </authorList>
    </citation>
    <scope>NUCLEOTIDE SEQUENCE</scope>
    <source>
        <strain evidence="5">Bin2</strain>
    </source>
</reference>
<dbReference type="EMBL" id="LN515531">
    <property type="protein sequence ID" value="CEA13727.1"/>
    <property type="molecule type" value="Genomic_DNA"/>
</dbReference>
<name>A0A090I8Y1_METFO</name>
<dbReference type="GeneID" id="26738309"/>
<dbReference type="SUPFAM" id="SSF51658">
    <property type="entry name" value="Xylose isomerase-like"/>
    <property type="match status" value="1"/>
</dbReference>
<dbReference type="InterPro" id="IPR050312">
    <property type="entry name" value="IolE/XylAMocC-like"/>
</dbReference>
<dbReference type="PANTHER" id="PTHR12110">
    <property type="entry name" value="HYDROXYPYRUVATE ISOMERASE"/>
    <property type="match status" value="1"/>
</dbReference>
<proteinExistence type="predicted"/>
<sequence>MKIGFSTLALFMKSFEDFLDMATADGFQLVEILCEGPYWPRNILTQGEGLEVFSSYDVDVFLHAPTIDLNPASLNPGIREETMRQINETLELASIIGAKAITTHPGMIHRLEDRVREMGKYFAIETLKEANNYAEDLGVILSVENMPGRYAYFCNTAPEHSYFLEQCGCHGTVDLGHANTTNHPDSFLELERIYYYHLSDNNGNKDQHRALGEGTLDLNLINGIERGIIELNNYEDVLKSRNLLLQLAK</sequence>
<reference evidence="2" key="1">
    <citation type="submission" date="2013-12" db="EMBL/GenBank/DDBJ databases">
        <title>The complete genome sequence of Methanobacterium sp. BRM9.</title>
        <authorList>
            <consortium name="Pastoral Greenhouse Gas Research Consortium"/>
            <person name="Kelly W.J."/>
            <person name="Leahy S.C."/>
            <person name="Perry R."/>
            <person name="Li D."/>
            <person name="Altermann E."/>
            <person name="Lambie S.C."/>
            <person name="Attwood G.T."/>
        </authorList>
    </citation>
    <scope>NUCLEOTIDE SEQUENCE [LARGE SCALE GENOMIC DNA]</scope>
    <source>
        <strain evidence="2">BRM9</strain>
    </source>
</reference>
<dbReference type="PANTHER" id="PTHR12110:SF21">
    <property type="entry name" value="XYLOSE ISOMERASE-LIKE TIM BARREL DOMAIN-CONTAINING PROTEIN"/>
    <property type="match status" value="1"/>
</dbReference>
<dbReference type="Pfam" id="PF01261">
    <property type="entry name" value="AP_endonuc_2"/>
    <property type="match status" value="1"/>
</dbReference>
<gene>
    <name evidence="2" type="ORF">BRM9_0075</name>
    <name evidence="3" type="ORF">DSM1535_1393</name>
    <name evidence="5" type="ORF">ISP06_05545</name>
    <name evidence="4" type="ORF">MB9_0036</name>
</gene>
<dbReference type="AlphaFoldDB" id="A0A090I8Y1"/>